<reference evidence="4" key="1">
    <citation type="submission" date="2023-07" db="EMBL/GenBank/DDBJ databases">
        <title>draft genome sequence of fig (Ficus carica).</title>
        <authorList>
            <person name="Takahashi T."/>
            <person name="Nishimura K."/>
        </authorList>
    </citation>
    <scope>NUCLEOTIDE SEQUENCE</scope>
</reference>
<comment type="caution">
    <text evidence="4">The sequence shown here is derived from an EMBL/GenBank/DDBJ whole genome shotgun (WGS) entry which is preliminary data.</text>
</comment>
<dbReference type="GO" id="GO:0035251">
    <property type="term" value="F:UDP-glucosyltransferase activity"/>
    <property type="evidence" value="ECO:0007669"/>
    <property type="project" value="InterPro"/>
</dbReference>
<comment type="similarity">
    <text evidence="1">Belongs to the UDP-glycosyltransferase family.</text>
</comment>
<accession>A0AA88DC68</accession>
<evidence type="ECO:0008006" key="6">
    <source>
        <dbReference type="Google" id="ProtNLM"/>
    </source>
</evidence>
<dbReference type="Pfam" id="PF00201">
    <property type="entry name" value="UDPGT"/>
    <property type="match status" value="1"/>
</dbReference>
<protein>
    <recommendedName>
        <fullName evidence="6">Glycosyltransferase</fullName>
    </recommendedName>
</protein>
<evidence type="ECO:0000313" key="4">
    <source>
        <dbReference type="EMBL" id="GMN53918.1"/>
    </source>
</evidence>
<keyword evidence="5" id="KW-1185">Reference proteome</keyword>
<dbReference type="InterPro" id="IPR050481">
    <property type="entry name" value="UDP-glycosyltransf_plant"/>
</dbReference>
<sequence length="469" mass="52507">MEDVSTLHIAMFPWFALGHITPFLHVSNKLAQKGHKISFFIPTKTQSKIDHFNRSPHLITFIPIAVPHVDGLPSGAETTSDVPNPQLFPLITAAMERTEPDVEILLRNLKPDIVFFDFAHWIPKLARPLGIRTVFYCIISPLTVGYSYGRVDFDDEDSQISEQTFLHSPPDFPESSAMNLHLHETRLFVVKSKPPPSGSGGGTGRISLLHRLNISLKDSDALAFKACREIEGPFIEYLERKFRKPLLLAGPVIPEPPVSTNLDEKWVNFLGSFKAGSVIYCALGSEWTLTKDQFQELLLGFELSGSPFLAVLKPPHGSETVEEALPEGFGERVGERGVVHGGWIQQRLILEHPSVGCFVTHCGSGSVMEGLLSKCELVMIPHEGDHFFQARLLGKVLEAGVEVERAEEDGFFTRESVRKAVRAVMEENDSEIGRKIKANRVKYRELLLRKDLESFYVDDFSQKLKTLLV</sequence>
<organism evidence="4 5">
    <name type="scientific">Ficus carica</name>
    <name type="common">Common fig</name>
    <dbReference type="NCBI Taxonomy" id="3494"/>
    <lineage>
        <taxon>Eukaryota</taxon>
        <taxon>Viridiplantae</taxon>
        <taxon>Streptophyta</taxon>
        <taxon>Embryophyta</taxon>
        <taxon>Tracheophyta</taxon>
        <taxon>Spermatophyta</taxon>
        <taxon>Magnoliopsida</taxon>
        <taxon>eudicotyledons</taxon>
        <taxon>Gunneridae</taxon>
        <taxon>Pentapetalae</taxon>
        <taxon>rosids</taxon>
        <taxon>fabids</taxon>
        <taxon>Rosales</taxon>
        <taxon>Moraceae</taxon>
        <taxon>Ficeae</taxon>
        <taxon>Ficus</taxon>
    </lineage>
</organism>
<dbReference type="PANTHER" id="PTHR48049">
    <property type="entry name" value="GLYCOSYLTRANSFERASE"/>
    <property type="match status" value="1"/>
</dbReference>
<evidence type="ECO:0000256" key="3">
    <source>
        <dbReference type="ARBA" id="ARBA00022679"/>
    </source>
</evidence>
<dbReference type="EMBL" id="BTGU01000048">
    <property type="protein sequence ID" value="GMN53918.1"/>
    <property type="molecule type" value="Genomic_DNA"/>
</dbReference>
<dbReference type="SUPFAM" id="SSF53756">
    <property type="entry name" value="UDP-Glycosyltransferase/glycogen phosphorylase"/>
    <property type="match status" value="1"/>
</dbReference>
<evidence type="ECO:0000256" key="1">
    <source>
        <dbReference type="ARBA" id="ARBA00009995"/>
    </source>
</evidence>
<dbReference type="AlphaFoldDB" id="A0AA88DC68"/>
<keyword evidence="3" id="KW-0808">Transferase</keyword>
<gene>
    <name evidence="4" type="ORF">TIFTF001_023058</name>
</gene>
<dbReference type="Gene3D" id="3.40.50.2000">
    <property type="entry name" value="Glycogen Phosphorylase B"/>
    <property type="match status" value="2"/>
</dbReference>
<dbReference type="CDD" id="cd03784">
    <property type="entry name" value="GT1_Gtf-like"/>
    <property type="match status" value="1"/>
</dbReference>
<dbReference type="FunFam" id="3.40.50.2000:FF:000037">
    <property type="entry name" value="Glycosyltransferase"/>
    <property type="match status" value="1"/>
</dbReference>
<proteinExistence type="inferred from homology"/>
<dbReference type="Proteomes" id="UP001187192">
    <property type="component" value="Unassembled WGS sequence"/>
</dbReference>
<evidence type="ECO:0000313" key="5">
    <source>
        <dbReference type="Proteomes" id="UP001187192"/>
    </source>
</evidence>
<dbReference type="PANTHER" id="PTHR48049:SF34">
    <property type="entry name" value="UDP-GLYCOSYLTRANSFERASE 79B30-LIKE"/>
    <property type="match status" value="1"/>
</dbReference>
<keyword evidence="2" id="KW-0328">Glycosyltransferase</keyword>
<dbReference type="InterPro" id="IPR002213">
    <property type="entry name" value="UDP_glucos_trans"/>
</dbReference>
<evidence type="ECO:0000256" key="2">
    <source>
        <dbReference type="ARBA" id="ARBA00022676"/>
    </source>
</evidence>
<name>A0AA88DC68_FICCA</name>